<keyword evidence="2" id="KW-0645">Protease</keyword>
<dbReference type="RefSeq" id="WP_123792247.1">
    <property type="nucleotide sequence ID" value="NZ_RKQK01000001.1"/>
</dbReference>
<dbReference type="PANTHER" id="PTHR33490:SF6">
    <property type="entry name" value="SLL1049 PROTEIN"/>
    <property type="match status" value="1"/>
</dbReference>
<feature type="domain" description="Transglutaminase-like" evidence="1">
    <location>
        <begin position="157"/>
        <end position="221"/>
    </location>
</feature>
<protein>
    <submittedName>
        <fullName evidence="2">Transglutaminase-like putative cysteine protease</fullName>
    </submittedName>
</protein>
<keyword evidence="2" id="KW-0378">Hydrolase</keyword>
<gene>
    <name evidence="2" type="ORF">EDD53_1241</name>
</gene>
<dbReference type="EMBL" id="RKQK01000001">
    <property type="protein sequence ID" value="RPE72098.1"/>
    <property type="molecule type" value="Genomic_DNA"/>
</dbReference>
<dbReference type="GO" id="GO:0008233">
    <property type="term" value="F:peptidase activity"/>
    <property type="evidence" value="ECO:0007669"/>
    <property type="project" value="UniProtKB-KW"/>
</dbReference>
<dbReference type="InterPro" id="IPR013589">
    <property type="entry name" value="Bac_transglu_N"/>
</dbReference>
<dbReference type="SUPFAM" id="SSF54001">
    <property type="entry name" value="Cysteine proteinases"/>
    <property type="match status" value="1"/>
</dbReference>
<proteinExistence type="predicted"/>
<dbReference type="AlphaFoldDB" id="A0A3N4UPW9"/>
<keyword evidence="3" id="KW-1185">Reference proteome</keyword>
<dbReference type="Pfam" id="PF01841">
    <property type="entry name" value="Transglut_core"/>
    <property type="match status" value="1"/>
</dbReference>
<evidence type="ECO:0000259" key="1">
    <source>
        <dbReference type="SMART" id="SM00460"/>
    </source>
</evidence>
<dbReference type="PANTHER" id="PTHR33490">
    <property type="entry name" value="BLR5614 PROTEIN-RELATED"/>
    <property type="match status" value="1"/>
</dbReference>
<evidence type="ECO:0000313" key="2">
    <source>
        <dbReference type="EMBL" id="RPE72098.1"/>
    </source>
</evidence>
<dbReference type="Pfam" id="PF08379">
    <property type="entry name" value="Bact_transglu_N"/>
    <property type="match status" value="1"/>
</dbReference>
<dbReference type="SMART" id="SM00460">
    <property type="entry name" value="TGc"/>
    <property type="match status" value="1"/>
</dbReference>
<dbReference type="InterPro" id="IPR002931">
    <property type="entry name" value="Transglutaminase-like"/>
</dbReference>
<accession>A0A3N4UPW9</accession>
<sequence length="265" mass="28931">MKLSIRHTTRYLFETPVQYGLQQVRLTPKTTAVQHILNWSIQVVGGAKEVAYDDQFNNHVDLISFDRGATEVTLISEGEVEVTETHGVIGAHRGPAPLWLFDCPTDLTKSGKGVKALVKKVKGDTDLDRLHNLSALIHKAVAYQVGSSQSDWTAEDSLKAKTGVCQDHAHIFVTCAREMGIPARYVSGYLMMDDRIAQDATHAWAEAFVTGLGWIGFDVSNAISPDVRYVRIATGLDYADAAPVTGTRYGGSGETLSVQIEVAQQ</sequence>
<dbReference type="Gene3D" id="3.10.620.30">
    <property type="match status" value="1"/>
</dbReference>
<dbReference type="OrthoDB" id="9804023at2"/>
<name>A0A3N4UPW9_9RHOB</name>
<evidence type="ECO:0000313" key="3">
    <source>
        <dbReference type="Proteomes" id="UP000269689"/>
    </source>
</evidence>
<reference evidence="2 3" key="1">
    <citation type="submission" date="2018-11" db="EMBL/GenBank/DDBJ databases">
        <title>Genomic Encyclopedia of Type Strains, Phase IV (KMG-IV): sequencing the most valuable type-strain genomes for metagenomic binning, comparative biology and taxonomic classification.</title>
        <authorList>
            <person name="Goeker M."/>
        </authorList>
    </citation>
    <scope>NUCLEOTIDE SEQUENCE [LARGE SCALE GENOMIC DNA]</scope>
    <source>
        <strain evidence="2 3">DSM 104731</strain>
    </source>
</reference>
<comment type="caution">
    <text evidence="2">The sequence shown here is derived from an EMBL/GenBank/DDBJ whole genome shotgun (WGS) entry which is preliminary data.</text>
</comment>
<dbReference type="GO" id="GO:0006508">
    <property type="term" value="P:proteolysis"/>
    <property type="evidence" value="ECO:0007669"/>
    <property type="project" value="UniProtKB-KW"/>
</dbReference>
<organism evidence="2 3">
    <name type="scientific">Pacificibacter maritimus</name>
    <dbReference type="NCBI Taxonomy" id="762213"/>
    <lineage>
        <taxon>Bacteria</taxon>
        <taxon>Pseudomonadati</taxon>
        <taxon>Pseudomonadota</taxon>
        <taxon>Alphaproteobacteria</taxon>
        <taxon>Rhodobacterales</taxon>
        <taxon>Roseobacteraceae</taxon>
        <taxon>Pacificibacter</taxon>
    </lineage>
</organism>
<dbReference type="Proteomes" id="UP000269689">
    <property type="component" value="Unassembled WGS sequence"/>
</dbReference>
<dbReference type="InterPro" id="IPR038765">
    <property type="entry name" value="Papain-like_cys_pep_sf"/>
</dbReference>